<evidence type="ECO:0000259" key="11">
    <source>
        <dbReference type="PROSITE" id="PS50011"/>
    </source>
</evidence>
<reference evidence="12 13" key="1">
    <citation type="journal article" date="2020" name="Cell">
        <title>Large-Scale Comparative Analyses of Tick Genomes Elucidate Their Genetic Diversity and Vector Capacities.</title>
        <authorList>
            <consortium name="Tick Genome and Microbiome Consortium (TIGMIC)"/>
            <person name="Jia N."/>
            <person name="Wang J."/>
            <person name="Shi W."/>
            <person name="Du L."/>
            <person name="Sun Y."/>
            <person name="Zhan W."/>
            <person name="Jiang J.F."/>
            <person name="Wang Q."/>
            <person name="Zhang B."/>
            <person name="Ji P."/>
            <person name="Bell-Sakyi L."/>
            <person name="Cui X.M."/>
            <person name="Yuan T.T."/>
            <person name="Jiang B.G."/>
            <person name="Yang W.F."/>
            <person name="Lam T.T."/>
            <person name="Chang Q.C."/>
            <person name="Ding S.J."/>
            <person name="Wang X.J."/>
            <person name="Zhu J.G."/>
            <person name="Ruan X.D."/>
            <person name="Zhao L."/>
            <person name="Wei J.T."/>
            <person name="Ye R.Z."/>
            <person name="Que T.C."/>
            <person name="Du C.H."/>
            <person name="Zhou Y.H."/>
            <person name="Cheng J.X."/>
            <person name="Dai P.F."/>
            <person name="Guo W.B."/>
            <person name="Han X.H."/>
            <person name="Huang E.J."/>
            <person name="Li L.F."/>
            <person name="Wei W."/>
            <person name="Gao Y.C."/>
            <person name="Liu J.Z."/>
            <person name="Shao H.Z."/>
            <person name="Wang X."/>
            <person name="Wang C.C."/>
            <person name="Yang T.C."/>
            <person name="Huo Q.B."/>
            <person name="Li W."/>
            <person name="Chen H.Y."/>
            <person name="Chen S.E."/>
            <person name="Zhou L.G."/>
            <person name="Ni X.B."/>
            <person name="Tian J.H."/>
            <person name="Sheng Y."/>
            <person name="Liu T."/>
            <person name="Pan Y.S."/>
            <person name="Xia L.Y."/>
            <person name="Li J."/>
            <person name="Zhao F."/>
            <person name="Cao W.C."/>
        </authorList>
    </citation>
    <scope>NUCLEOTIDE SEQUENCE [LARGE SCALE GENOMIC DNA]</scope>
    <source>
        <strain evidence="12">HaeL-2018</strain>
    </source>
</reference>
<evidence type="ECO:0000256" key="8">
    <source>
        <dbReference type="PIRSR" id="PIRSR630616-1"/>
    </source>
</evidence>
<dbReference type="Pfam" id="PF00069">
    <property type="entry name" value="Pkinase"/>
    <property type="match status" value="1"/>
</dbReference>
<dbReference type="InterPro" id="IPR000719">
    <property type="entry name" value="Prot_kinase_dom"/>
</dbReference>
<dbReference type="OrthoDB" id="1738954at2759"/>
<evidence type="ECO:0000256" key="9">
    <source>
        <dbReference type="PIRSR" id="PIRSR630616-2"/>
    </source>
</evidence>
<evidence type="ECO:0000256" key="1">
    <source>
        <dbReference type="ARBA" id="ARBA00022527"/>
    </source>
</evidence>
<accession>A0A9J6FHU1</accession>
<keyword evidence="5 9" id="KW-0067">ATP-binding</keyword>
<feature type="cross-link" description="Glycyl lysine isopeptide (Lys-Gly) (interchain with G-Cter in SUMO2)" evidence="10">
    <location>
        <position position="170"/>
    </location>
</feature>
<feature type="active site" description="Proton acceptor" evidence="8">
    <location>
        <position position="168"/>
    </location>
</feature>
<proteinExistence type="predicted"/>
<dbReference type="PROSITE" id="PS50011">
    <property type="entry name" value="PROTEIN_KINASE_DOM"/>
    <property type="match status" value="1"/>
</dbReference>
<dbReference type="VEuPathDB" id="VectorBase:HLOH_057000"/>
<feature type="domain" description="Protein kinase" evidence="11">
    <location>
        <begin position="46"/>
        <end position="226"/>
    </location>
</feature>
<evidence type="ECO:0000256" key="10">
    <source>
        <dbReference type="PIRSR" id="PIRSR630616-3"/>
    </source>
</evidence>
<keyword evidence="3 9" id="KW-0547">Nucleotide-binding</keyword>
<keyword evidence="4" id="KW-0418">Kinase</keyword>
<evidence type="ECO:0000313" key="12">
    <source>
        <dbReference type="EMBL" id="KAH9362589.1"/>
    </source>
</evidence>
<dbReference type="PANTHER" id="PTHR24350">
    <property type="entry name" value="SERINE/THREONINE-PROTEIN KINASE IAL-RELATED"/>
    <property type="match status" value="1"/>
</dbReference>
<dbReference type="EMBL" id="JABSTR010000001">
    <property type="protein sequence ID" value="KAH9362589.1"/>
    <property type="molecule type" value="Genomic_DNA"/>
</dbReference>
<name>A0A9J6FHU1_HAELO</name>
<dbReference type="Gene3D" id="1.10.510.10">
    <property type="entry name" value="Transferase(Phosphotransferase) domain 1"/>
    <property type="match status" value="1"/>
</dbReference>
<evidence type="ECO:0000256" key="7">
    <source>
        <dbReference type="ARBA" id="ARBA00048679"/>
    </source>
</evidence>
<keyword evidence="1" id="KW-0723">Serine/threonine-protein kinase</keyword>
<feature type="binding site" evidence="9">
    <location>
        <begin position="172"/>
        <end position="173"/>
    </location>
    <ligand>
        <name>ATP</name>
        <dbReference type="ChEBI" id="CHEBI:30616"/>
    </ligand>
</feature>
<comment type="catalytic activity">
    <reaction evidence="7">
        <text>L-seryl-[protein] + ATP = O-phospho-L-seryl-[protein] + ADP + H(+)</text>
        <dbReference type="Rhea" id="RHEA:17989"/>
        <dbReference type="Rhea" id="RHEA-COMP:9863"/>
        <dbReference type="Rhea" id="RHEA-COMP:11604"/>
        <dbReference type="ChEBI" id="CHEBI:15378"/>
        <dbReference type="ChEBI" id="CHEBI:29999"/>
        <dbReference type="ChEBI" id="CHEBI:30616"/>
        <dbReference type="ChEBI" id="CHEBI:83421"/>
        <dbReference type="ChEBI" id="CHEBI:456216"/>
        <dbReference type="EC" id="2.7.11.1"/>
    </reaction>
</comment>
<dbReference type="InterPro" id="IPR030616">
    <property type="entry name" value="Aur-like"/>
</dbReference>
<dbReference type="SUPFAM" id="SSF56112">
    <property type="entry name" value="Protein kinase-like (PK-like)"/>
    <property type="match status" value="1"/>
</dbReference>
<organism evidence="12 13">
    <name type="scientific">Haemaphysalis longicornis</name>
    <name type="common">Bush tick</name>
    <dbReference type="NCBI Taxonomy" id="44386"/>
    <lineage>
        <taxon>Eukaryota</taxon>
        <taxon>Metazoa</taxon>
        <taxon>Ecdysozoa</taxon>
        <taxon>Arthropoda</taxon>
        <taxon>Chelicerata</taxon>
        <taxon>Arachnida</taxon>
        <taxon>Acari</taxon>
        <taxon>Parasitiformes</taxon>
        <taxon>Ixodida</taxon>
        <taxon>Ixodoidea</taxon>
        <taxon>Ixodidae</taxon>
        <taxon>Haemaphysalinae</taxon>
        <taxon>Haemaphysalis</taxon>
    </lineage>
</organism>
<dbReference type="GO" id="GO:0004674">
    <property type="term" value="F:protein serine/threonine kinase activity"/>
    <property type="evidence" value="ECO:0007669"/>
    <property type="project" value="UniProtKB-KW"/>
</dbReference>
<evidence type="ECO:0000256" key="6">
    <source>
        <dbReference type="ARBA" id="ARBA00047899"/>
    </source>
</evidence>
<dbReference type="OMA" id="EENHANW"/>
<evidence type="ECO:0000256" key="4">
    <source>
        <dbReference type="ARBA" id="ARBA00022777"/>
    </source>
</evidence>
<evidence type="ECO:0000256" key="3">
    <source>
        <dbReference type="ARBA" id="ARBA00022741"/>
    </source>
</evidence>
<feature type="binding site" evidence="9">
    <location>
        <position position="76"/>
    </location>
    <ligand>
        <name>ATP</name>
        <dbReference type="ChEBI" id="CHEBI:30616"/>
    </ligand>
</feature>
<feature type="binding site" evidence="9">
    <location>
        <position position="186"/>
    </location>
    <ligand>
        <name>ATP</name>
        <dbReference type="ChEBI" id="CHEBI:30616"/>
    </ligand>
</feature>
<evidence type="ECO:0000256" key="5">
    <source>
        <dbReference type="ARBA" id="ARBA00022840"/>
    </source>
</evidence>
<evidence type="ECO:0000256" key="2">
    <source>
        <dbReference type="ARBA" id="ARBA00022679"/>
    </source>
</evidence>
<keyword evidence="13" id="KW-1185">Reference proteome</keyword>
<comment type="catalytic activity">
    <reaction evidence="6">
        <text>L-threonyl-[protein] + ATP = O-phospho-L-threonyl-[protein] + ADP + H(+)</text>
        <dbReference type="Rhea" id="RHEA:46608"/>
        <dbReference type="Rhea" id="RHEA-COMP:11060"/>
        <dbReference type="Rhea" id="RHEA-COMP:11605"/>
        <dbReference type="ChEBI" id="CHEBI:15378"/>
        <dbReference type="ChEBI" id="CHEBI:30013"/>
        <dbReference type="ChEBI" id="CHEBI:30616"/>
        <dbReference type="ChEBI" id="CHEBI:61977"/>
        <dbReference type="ChEBI" id="CHEBI:456216"/>
        <dbReference type="EC" id="2.7.11.1"/>
    </reaction>
</comment>
<dbReference type="AlphaFoldDB" id="A0A9J6FHU1"/>
<gene>
    <name evidence="12" type="ORF">HPB48_015497</name>
</gene>
<dbReference type="SMART" id="SM00220">
    <property type="entry name" value="S_TKc"/>
    <property type="match status" value="1"/>
</dbReference>
<sequence length="226" mass="24912">MPLTSLEDFFGSDTLFIAYGAEECSQDDNTKKLHPVALPETVARLYHVREMLGNGNLSRVYHCSVSRKSCKQYALKIVEKGKCKGSEQLLVNEVAVLRKVKHPNIVRPVEEFDVGSELYLVMELVEGGDLYGAIAAGRTFSEPAASRLVWDLAHGLSYLHALRVVHRDIKPENLHLGFGGVLKLADFGLATELLLTVCGTQDFVAPEMLAETGSAHLHSAVWLRPI</sequence>
<comment type="caution">
    <text evidence="12">The sequence shown here is derived from an EMBL/GenBank/DDBJ whole genome shotgun (WGS) entry which is preliminary data.</text>
</comment>
<dbReference type="InterPro" id="IPR011009">
    <property type="entry name" value="Kinase-like_dom_sf"/>
</dbReference>
<evidence type="ECO:0000313" key="13">
    <source>
        <dbReference type="Proteomes" id="UP000821853"/>
    </source>
</evidence>
<dbReference type="Proteomes" id="UP000821853">
    <property type="component" value="Chromosome 1"/>
</dbReference>
<dbReference type="GO" id="GO:0005524">
    <property type="term" value="F:ATP binding"/>
    <property type="evidence" value="ECO:0007669"/>
    <property type="project" value="UniProtKB-KW"/>
</dbReference>
<protein>
    <recommendedName>
        <fullName evidence="11">Protein kinase domain-containing protein</fullName>
    </recommendedName>
</protein>
<keyword evidence="2" id="KW-0808">Transferase</keyword>